<dbReference type="EMBL" id="REGR01000004">
    <property type="protein sequence ID" value="RXZ44250.1"/>
    <property type="molecule type" value="Genomic_DNA"/>
</dbReference>
<dbReference type="PROSITE" id="PS50970">
    <property type="entry name" value="HCY"/>
    <property type="match status" value="1"/>
</dbReference>
<proteinExistence type="predicted"/>
<reference evidence="7 8" key="1">
    <citation type="submission" date="2018-10" db="EMBL/GenBank/DDBJ databases">
        <title>Draft genome of Fastidiocella sp. strain 375T, a bacterium isolated from a karstic cave dripping water.</title>
        <authorList>
            <person name="Coelho C."/>
            <person name="Verissimo A."/>
            <person name="Tiago I."/>
        </authorList>
    </citation>
    <scope>NUCLEOTIDE SEQUENCE [LARGE SCALE GENOMIC DNA]</scope>
    <source>
        <strain evidence="7 8">CAVE-375</strain>
    </source>
</reference>
<evidence type="ECO:0000313" key="7">
    <source>
        <dbReference type="EMBL" id="RXZ44250.1"/>
    </source>
</evidence>
<organism evidence="7 8">
    <name type="scientific">Crenobacter cavernae</name>
    <dbReference type="NCBI Taxonomy" id="2290923"/>
    <lineage>
        <taxon>Bacteria</taxon>
        <taxon>Pseudomonadati</taxon>
        <taxon>Pseudomonadota</taxon>
        <taxon>Betaproteobacteria</taxon>
        <taxon>Neisseriales</taxon>
        <taxon>Neisseriaceae</taxon>
        <taxon>Crenobacter</taxon>
    </lineage>
</organism>
<dbReference type="Proteomes" id="UP000290682">
    <property type="component" value="Unassembled WGS sequence"/>
</dbReference>
<evidence type="ECO:0000256" key="4">
    <source>
        <dbReference type="ARBA" id="ARBA00022833"/>
    </source>
</evidence>
<keyword evidence="8" id="KW-1185">Reference proteome</keyword>
<comment type="cofactor">
    <cofactor evidence="5">
        <name>Zn(2+)</name>
        <dbReference type="ChEBI" id="CHEBI:29105"/>
    </cofactor>
</comment>
<feature type="binding site" evidence="5">
    <location>
        <position position="295"/>
    </location>
    <ligand>
        <name>Zn(2+)</name>
        <dbReference type="ChEBI" id="CHEBI:29105"/>
    </ligand>
</feature>
<keyword evidence="4 5" id="KW-0862">Zinc</keyword>
<dbReference type="InterPro" id="IPR036589">
    <property type="entry name" value="HCY_dom_sf"/>
</dbReference>
<accession>A0ABY0FDI3</accession>
<comment type="caution">
    <text evidence="7">The sequence shown here is derived from an EMBL/GenBank/DDBJ whole genome shotgun (WGS) entry which is preliminary data.</text>
</comment>
<feature type="binding site" evidence="5">
    <location>
        <position position="294"/>
    </location>
    <ligand>
        <name>Zn(2+)</name>
        <dbReference type="ChEBI" id="CHEBI:29105"/>
    </ligand>
</feature>
<dbReference type="NCBIfam" id="NF007020">
    <property type="entry name" value="PRK09485.1"/>
    <property type="match status" value="1"/>
</dbReference>
<dbReference type="InterPro" id="IPR017226">
    <property type="entry name" value="BHMT-like"/>
</dbReference>
<name>A0ABY0FDI3_9NEIS</name>
<evidence type="ECO:0000256" key="5">
    <source>
        <dbReference type="PROSITE-ProRule" id="PRU00333"/>
    </source>
</evidence>
<dbReference type="GO" id="GO:0008168">
    <property type="term" value="F:methyltransferase activity"/>
    <property type="evidence" value="ECO:0007669"/>
    <property type="project" value="UniProtKB-KW"/>
</dbReference>
<evidence type="ECO:0000259" key="6">
    <source>
        <dbReference type="PROSITE" id="PS50970"/>
    </source>
</evidence>
<evidence type="ECO:0000256" key="1">
    <source>
        <dbReference type="ARBA" id="ARBA00022603"/>
    </source>
</evidence>
<sequence length="320" mass="34074">MHDPIAVILAEQPLMILDGALASELERRGADLADPLWSAKLLIESPDAIRRLHADYYAAGADVAITASYQASFQGFAARGLDRYEAARLMRLSVALAREARDDFWAVEANRAGRVKPLVAASVGPYGAVLADGSEYRGDYGLTVSQLMDFHRPRIEVLLSAGPELLACETLPSALEAEAIAKLLADDFTDARAWVSFTCRDGAHTADGGAFADAVAMLSDVEQVVAVGVNCTAPAYVAELISRASAVSAKPLLAYPNSGERYDAEHKCWHGRADDFAALAHDWFAAGARLIGGCCRTGPADIRALSVWRRELAAAGTGRG</sequence>
<evidence type="ECO:0000313" key="8">
    <source>
        <dbReference type="Proteomes" id="UP000290682"/>
    </source>
</evidence>
<protein>
    <submittedName>
        <fullName evidence="7">Homocysteine S-methyltransferase</fullName>
        <ecNumber evidence="7">2.1.1.10</ecNumber>
    </submittedName>
</protein>
<keyword evidence="2 5" id="KW-0808">Transferase</keyword>
<dbReference type="RefSeq" id="WP_129212470.1">
    <property type="nucleotide sequence ID" value="NZ_REGR01000004.1"/>
</dbReference>
<dbReference type="GO" id="GO:0032259">
    <property type="term" value="P:methylation"/>
    <property type="evidence" value="ECO:0007669"/>
    <property type="project" value="UniProtKB-KW"/>
</dbReference>
<feature type="binding site" evidence="5">
    <location>
        <position position="231"/>
    </location>
    <ligand>
        <name>Zn(2+)</name>
        <dbReference type="ChEBI" id="CHEBI:29105"/>
    </ligand>
</feature>
<dbReference type="PANTHER" id="PTHR46015:SF1">
    <property type="entry name" value="HOMOCYSTEINE S-METHYLTRANSFERASE-LIKE ISOFORM 1"/>
    <property type="match status" value="1"/>
</dbReference>
<feature type="domain" description="Hcy-binding" evidence="6">
    <location>
        <begin position="3"/>
        <end position="309"/>
    </location>
</feature>
<keyword evidence="1 5" id="KW-0489">Methyltransferase</keyword>
<dbReference type="EC" id="2.1.1.10" evidence="7"/>
<evidence type="ECO:0000256" key="3">
    <source>
        <dbReference type="ARBA" id="ARBA00022723"/>
    </source>
</evidence>
<dbReference type="InterPro" id="IPR051486">
    <property type="entry name" value="Hcy_S-methyltransferase"/>
</dbReference>
<dbReference type="Pfam" id="PF02574">
    <property type="entry name" value="S-methyl_trans"/>
    <property type="match status" value="1"/>
</dbReference>
<dbReference type="PANTHER" id="PTHR46015">
    <property type="entry name" value="ZGC:172121"/>
    <property type="match status" value="1"/>
</dbReference>
<dbReference type="PIRSF" id="PIRSF037505">
    <property type="entry name" value="Betaine_HMT"/>
    <property type="match status" value="1"/>
</dbReference>
<dbReference type="Gene3D" id="3.20.20.330">
    <property type="entry name" value="Homocysteine-binding-like domain"/>
    <property type="match status" value="1"/>
</dbReference>
<dbReference type="SUPFAM" id="SSF82282">
    <property type="entry name" value="Homocysteine S-methyltransferase"/>
    <property type="match status" value="1"/>
</dbReference>
<dbReference type="InterPro" id="IPR003726">
    <property type="entry name" value="HCY_dom"/>
</dbReference>
<evidence type="ECO:0000256" key="2">
    <source>
        <dbReference type="ARBA" id="ARBA00022679"/>
    </source>
</evidence>
<keyword evidence="3 5" id="KW-0479">Metal-binding</keyword>
<gene>
    <name evidence="7" type="ORF">EBB06_06855</name>
</gene>